<feature type="compositionally biased region" description="Polar residues" evidence="2">
    <location>
        <begin position="184"/>
        <end position="198"/>
    </location>
</feature>
<feature type="compositionally biased region" description="Low complexity" evidence="2">
    <location>
        <begin position="290"/>
        <end position="306"/>
    </location>
</feature>
<keyword evidence="1" id="KW-0539">Nucleus</keyword>
<evidence type="ECO:0000313" key="3">
    <source>
        <dbReference type="EMBL" id="KAF2652138.1"/>
    </source>
</evidence>
<evidence type="ECO:0000313" key="4">
    <source>
        <dbReference type="Proteomes" id="UP000799324"/>
    </source>
</evidence>
<feature type="compositionally biased region" description="Polar residues" evidence="2">
    <location>
        <begin position="263"/>
        <end position="272"/>
    </location>
</feature>
<dbReference type="GO" id="GO:0000981">
    <property type="term" value="F:DNA-binding transcription factor activity, RNA polymerase II-specific"/>
    <property type="evidence" value="ECO:0007669"/>
    <property type="project" value="InterPro"/>
</dbReference>
<evidence type="ECO:0000256" key="1">
    <source>
        <dbReference type="ARBA" id="ARBA00023242"/>
    </source>
</evidence>
<feature type="region of interest" description="Disordered" evidence="2">
    <location>
        <begin position="1"/>
        <end position="38"/>
    </location>
</feature>
<feature type="compositionally biased region" description="Low complexity" evidence="2">
    <location>
        <begin position="10"/>
        <end position="33"/>
    </location>
</feature>
<gene>
    <name evidence="3" type="ORF">K491DRAFT_695875</name>
</gene>
<feature type="region of interest" description="Disordered" evidence="2">
    <location>
        <begin position="136"/>
        <end position="314"/>
    </location>
</feature>
<accession>A0A6A6T031</accession>
<protein>
    <submittedName>
        <fullName evidence="3">Uncharacterized protein</fullName>
    </submittedName>
</protein>
<organism evidence="3 4">
    <name type="scientific">Lophiostoma macrostomum CBS 122681</name>
    <dbReference type="NCBI Taxonomy" id="1314788"/>
    <lineage>
        <taxon>Eukaryota</taxon>
        <taxon>Fungi</taxon>
        <taxon>Dikarya</taxon>
        <taxon>Ascomycota</taxon>
        <taxon>Pezizomycotina</taxon>
        <taxon>Dothideomycetes</taxon>
        <taxon>Pleosporomycetidae</taxon>
        <taxon>Pleosporales</taxon>
        <taxon>Lophiostomataceae</taxon>
        <taxon>Lophiostoma</taxon>
    </lineage>
</organism>
<sequence length="390" mass="42172">MSNQRRQAHGAQNTSSSGSGQSLQAPSQASSSSWVLPAAPAGQYGPTVRAPGKAHDTVVGTNQESLSDLVHGVPSPSPHGNFDENFSHTYDDGGREFSQAMAMGSFPIDNFPDTYRYDASGEQYGSGFVTRTNQYGASGGPRGFTSTNQYSAPSEQHGSDFITSTNEYSASREPRRQTVFDPSLSPNSMTITTPSFASPYTLEPDPENRSIHTTTNVTADSGHLPQSLASPAAPVDHRRRAMPSSSPSTSTNQTRAKKRRTDSTTTSVSAEEQPQGPVRALGVPPYLFPSTAQLQSSAPSSSLGPTRPKKVPVRARTACSTCHRLKIKVSRETPETANSMRRCADGKRAVRDRWWRELREVLEVQYYVQGAGQVCLLQWGVSSVINLWVS</sequence>
<dbReference type="Proteomes" id="UP000799324">
    <property type="component" value="Unassembled WGS sequence"/>
</dbReference>
<dbReference type="CDD" id="cd00067">
    <property type="entry name" value="GAL4"/>
    <property type="match status" value="1"/>
</dbReference>
<dbReference type="AlphaFoldDB" id="A0A6A6T031"/>
<evidence type="ECO:0000256" key="2">
    <source>
        <dbReference type="SAM" id="MobiDB-lite"/>
    </source>
</evidence>
<name>A0A6A6T031_9PLEO</name>
<dbReference type="InterPro" id="IPR001138">
    <property type="entry name" value="Zn2Cys6_DnaBD"/>
</dbReference>
<reference evidence="3" key="1">
    <citation type="journal article" date="2020" name="Stud. Mycol.">
        <title>101 Dothideomycetes genomes: a test case for predicting lifestyles and emergence of pathogens.</title>
        <authorList>
            <person name="Haridas S."/>
            <person name="Albert R."/>
            <person name="Binder M."/>
            <person name="Bloem J."/>
            <person name="Labutti K."/>
            <person name="Salamov A."/>
            <person name="Andreopoulos B."/>
            <person name="Baker S."/>
            <person name="Barry K."/>
            <person name="Bills G."/>
            <person name="Bluhm B."/>
            <person name="Cannon C."/>
            <person name="Castanera R."/>
            <person name="Culley D."/>
            <person name="Daum C."/>
            <person name="Ezra D."/>
            <person name="Gonzalez J."/>
            <person name="Henrissat B."/>
            <person name="Kuo A."/>
            <person name="Liang C."/>
            <person name="Lipzen A."/>
            <person name="Lutzoni F."/>
            <person name="Magnuson J."/>
            <person name="Mondo S."/>
            <person name="Nolan M."/>
            <person name="Ohm R."/>
            <person name="Pangilinan J."/>
            <person name="Park H.-J."/>
            <person name="Ramirez L."/>
            <person name="Alfaro M."/>
            <person name="Sun H."/>
            <person name="Tritt A."/>
            <person name="Yoshinaga Y."/>
            <person name="Zwiers L.-H."/>
            <person name="Turgeon B."/>
            <person name="Goodwin S."/>
            <person name="Spatafora J."/>
            <person name="Crous P."/>
            <person name="Grigoriev I."/>
        </authorList>
    </citation>
    <scope>NUCLEOTIDE SEQUENCE</scope>
    <source>
        <strain evidence="3">CBS 122681</strain>
    </source>
</reference>
<keyword evidence="4" id="KW-1185">Reference proteome</keyword>
<dbReference type="GO" id="GO:0008270">
    <property type="term" value="F:zinc ion binding"/>
    <property type="evidence" value="ECO:0007669"/>
    <property type="project" value="InterPro"/>
</dbReference>
<feature type="compositionally biased region" description="Polar residues" evidence="2">
    <location>
        <begin position="144"/>
        <end position="169"/>
    </location>
</feature>
<proteinExistence type="predicted"/>
<dbReference type="EMBL" id="MU004409">
    <property type="protein sequence ID" value="KAF2652138.1"/>
    <property type="molecule type" value="Genomic_DNA"/>
</dbReference>